<dbReference type="Proteomes" id="UP000620124">
    <property type="component" value="Unassembled WGS sequence"/>
</dbReference>
<keyword evidence="3" id="KW-1185">Reference proteome</keyword>
<evidence type="ECO:0000313" key="2">
    <source>
        <dbReference type="EMBL" id="KAF7344157.1"/>
    </source>
</evidence>
<proteinExistence type="predicted"/>
<dbReference type="EMBL" id="JACAZI010000015">
    <property type="protein sequence ID" value="KAF7344157.1"/>
    <property type="molecule type" value="Genomic_DNA"/>
</dbReference>
<gene>
    <name evidence="2" type="ORF">MVEN_01705900</name>
    <name evidence="1" type="ORF">MVEN_02384300</name>
</gene>
<dbReference type="EMBL" id="JACAZI010000030">
    <property type="protein sequence ID" value="KAF7333185.1"/>
    <property type="molecule type" value="Genomic_DNA"/>
</dbReference>
<reference evidence="1" key="1">
    <citation type="submission" date="2020-05" db="EMBL/GenBank/DDBJ databases">
        <title>Mycena genomes resolve the evolution of fungal bioluminescence.</title>
        <authorList>
            <person name="Tsai I.J."/>
        </authorList>
    </citation>
    <scope>NUCLEOTIDE SEQUENCE</scope>
    <source>
        <strain evidence="1">CCC161011</strain>
    </source>
</reference>
<sequence>MSISHYLQSLSGCTRWARLHPSEAAGGELAQLHTRAFLPGDTLSMVLPFTHALRLAHGSPWSHPCFLDAPMRRMHSTGASVGDASLVMLVQKQQYCASDPVPIQPASPAMEPGLFGCGCGKRGTKAMGRGTLRELAASSIIPSGGGIA</sequence>
<evidence type="ECO:0000313" key="3">
    <source>
        <dbReference type="Proteomes" id="UP000620124"/>
    </source>
</evidence>
<evidence type="ECO:0000313" key="1">
    <source>
        <dbReference type="EMBL" id="KAF7333185.1"/>
    </source>
</evidence>
<protein>
    <submittedName>
        <fullName evidence="1">Uncharacterized protein</fullName>
    </submittedName>
</protein>
<name>A0A8H6X2X7_9AGAR</name>
<dbReference type="AlphaFoldDB" id="A0A8H6X2X7"/>
<organism evidence="1 3">
    <name type="scientific">Mycena venus</name>
    <dbReference type="NCBI Taxonomy" id="2733690"/>
    <lineage>
        <taxon>Eukaryota</taxon>
        <taxon>Fungi</taxon>
        <taxon>Dikarya</taxon>
        <taxon>Basidiomycota</taxon>
        <taxon>Agaricomycotina</taxon>
        <taxon>Agaricomycetes</taxon>
        <taxon>Agaricomycetidae</taxon>
        <taxon>Agaricales</taxon>
        <taxon>Marasmiineae</taxon>
        <taxon>Mycenaceae</taxon>
        <taxon>Mycena</taxon>
    </lineage>
</organism>
<comment type="caution">
    <text evidence="1">The sequence shown here is derived from an EMBL/GenBank/DDBJ whole genome shotgun (WGS) entry which is preliminary data.</text>
</comment>
<accession>A0A8H6X2X7</accession>